<comment type="caution">
    <text evidence="2">The sequence shown here is derived from an EMBL/GenBank/DDBJ whole genome shotgun (WGS) entry which is preliminary data.</text>
</comment>
<reference evidence="2 3" key="1">
    <citation type="submission" date="2018-08" db="EMBL/GenBank/DDBJ databases">
        <title>A genome reference for cultivated species of the human gut microbiota.</title>
        <authorList>
            <person name="Zou Y."/>
            <person name="Xue W."/>
            <person name="Luo G."/>
        </authorList>
    </citation>
    <scope>NUCLEOTIDE SEQUENCE [LARGE SCALE GENOMIC DNA]</scope>
    <source>
        <strain evidence="2 3">AF14-27</strain>
    </source>
</reference>
<gene>
    <name evidence="2" type="ORF">DWW09_04605</name>
</gene>
<protein>
    <recommendedName>
        <fullName evidence="4">Lipoprotein</fullName>
    </recommendedName>
</protein>
<evidence type="ECO:0000313" key="3">
    <source>
        <dbReference type="Proteomes" id="UP000284366"/>
    </source>
</evidence>
<accession>A0A412YJC6</accession>
<name>A0A412YJC6_9BACE</name>
<evidence type="ECO:0008006" key="4">
    <source>
        <dbReference type="Google" id="ProtNLM"/>
    </source>
</evidence>
<evidence type="ECO:0000313" key="2">
    <source>
        <dbReference type="EMBL" id="RGV57537.1"/>
    </source>
</evidence>
<sequence length="500" mass="56567">MKHLKKILSIAIIASGIMSGCSSEDILDDISKGENNIDLSNLNWIEGSISTQVQQGSEANGSINTRSEKEVDEYGNPPSKLPDNIDIYIARYIGKDNSLDEKKVIPITKIGSEYKYKYAIEEDTNGILWAIVSNNEEKDTLKILVREDPNIDSKNPKDCFFFTTYNPTYNPEDDPEKNAGSNFYLPKVKKEDDRYFEGNAYVEYGDSLFSSDGHFFIKNPSGTTISEKAKLYYAVQNSATGKPVTDESSITMKRMTTVMTLCTMVVEKYENHYPSSISTINQNSTPEEMIKETDKLFHAALKTRQAKLNEEGKDIQLDYEISVGDFFTRKKVLNFFPVHYNFITGPETNSTDRGTFYLCNLNYPAWMDEARNYTFGDAESRSTVYGISSSCDNHPFIPIIRATTIQDATLRLYMGIRKLNTPENAPQNLLTVDVQTDRTGISLEPNKNHQYYLMFTIEDLVDLAVVDAEMKAEMKEQGIITRSSSDKADLVLSSNRLILR</sequence>
<organism evidence="2 3">
    <name type="scientific">Bacteroides clarus</name>
    <dbReference type="NCBI Taxonomy" id="626929"/>
    <lineage>
        <taxon>Bacteria</taxon>
        <taxon>Pseudomonadati</taxon>
        <taxon>Bacteroidota</taxon>
        <taxon>Bacteroidia</taxon>
        <taxon>Bacteroidales</taxon>
        <taxon>Bacteroidaceae</taxon>
        <taxon>Bacteroides</taxon>
    </lineage>
</organism>
<dbReference type="Proteomes" id="UP000284366">
    <property type="component" value="Unassembled WGS sequence"/>
</dbReference>
<feature type="compositionally biased region" description="Polar residues" evidence="1">
    <location>
        <begin position="55"/>
        <end position="65"/>
    </location>
</feature>
<dbReference type="AlphaFoldDB" id="A0A412YJC6"/>
<dbReference type="PROSITE" id="PS51257">
    <property type="entry name" value="PROKAR_LIPOPROTEIN"/>
    <property type="match status" value="1"/>
</dbReference>
<evidence type="ECO:0000256" key="1">
    <source>
        <dbReference type="SAM" id="MobiDB-lite"/>
    </source>
</evidence>
<feature type="region of interest" description="Disordered" evidence="1">
    <location>
        <begin position="55"/>
        <end position="77"/>
    </location>
</feature>
<dbReference type="RefSeq" id="WP_022219756.1">
    <property type="nucleotide sequence ID" value="NZ_JADMUG010000001.1"/>
</dbReference>
<proteinExistence type="predicted"/>
<dbReference type="EMBL" id="QRZG01000005">
    <property type="protein sequence ID" value="RGV57537.1"/>
    <property type="molecule type" value="Genomic_DNA"/>
</dbReference>